<evidence type="ECO:0000256" key="2">
    <source>
        <dbReference type="ARBA" id="ARBA00022737"/>
    </source>
</evidence>
<dbReference type="Proteomes" id="UP001055580">
    <property type="component" value="Chromosome"/>
</dbReference>
<dbReference type="InterPro" id="IPR036873">
    <property type="entry name" value="Rhodanese-like_dom_sf"/>
</dbReference>
<dbReference type="CDD" id="cd01449">
    <property type="entry name" value="TST_Repeat_2"/>
    <property type="match status" value="1"/>
</dbReference>
<dbReference type="SMART" id="SM00450">
    <property type="entry name" value="RHOD"/>
    <property type="match status" value="2"/>
</dbReference>
<feature type="region of interest" description="Disordered" evidence="4">
    <location>
        <begin position="154"/>
        <end position="180"/>
    </location>
</feature>
<organism evidence="6 7">
    <name type="scientific">Sphingomonas donggukensis</name>
    <dbReference type="NCBI Taxonomy" id="2949093"/>
    <lineage>
        <taxon>Bacteria</taxon>
        <taxon>Pseudomonadati</taxon>
        <taxon>Pseudomonadota</taxon>
        <taxon>Alphaproteobacteria</taxon>
        <taxon>Sphingomonadales</taxon>
        <taxon>Sphingomonadaceae</taxon>
        <taxon>Sphingomonas</taxon>
    </lineage>
</organism>
<protein>
    <recommendedName>
        <fullName evidence="3">Sulfurtransferase</fullName>
    </recommendedName>
</protein>
<accession>A0ABY4TX24</accession>
<reference evidence="6" key="1">
    <citation type="submission" date="2022-05" db="EMBL/GenBank/DDBJ databases">
        <title>Sphingomonas sp. strain RMG20 Genome sequencing and assembly.</title>
        <authorList>
            <person name="Kim I."/>
        </authorList>
    </citation>
    <scope>NUCLEOTIDE SEQUENCE</scope>
    <source>
        <strain evidence="6">RMG20</strain>
    </source>
</reference>
<dbReference type="EMBL" id="CP098401">
    <property type="protein sequence ID" value="URW75709.1"/>
    <property type="molecule type" value="Genomic_DNA"/>
</dbReference>
<dbReference type="InterPro" id="IPR001307">
    <property type="entry name" value="Thiosulphate_STrfase_CS"/>
</dbReference>
<proteinExistence type="predicted"/>
<dbReference type="RefSeq" id="WP_250752199.1">
    <property type="nucleotide sequence ID" value="NZ_CP098401.1"/>
</dbReference>
<feature type="domain" description="Rhodanese" evidence="5">
    <location>
        <begin position="151"/>
        <end position="264"/>
    </location>
</feature>
<evidence type="ECO:0000313" key="6">
    <source>
        <dbReference type="EMBL" id="URW75709.1"/>
    </source>
</evidence>
<evidence type="ECO:0000313" key="7">
    <source>
        <dbReference type="Proteomes" id="UP001055580"/>
    </source>
</evidence>
<dbReference type="InterPro" id="IPR001763">
    <property type="entry name" value="Rhodanese-like_dom"/>
</dbReference>
<dbReference type="CDD" id="cd01448">
    <property type="entry name" value="TST_Repeat_1"/>
    <property type="match status" value="1"/>
</dbReference>
<dbReference type="PROSITE" id="PS00683">
    <property type="entry name" value="RHODANESE_2"/>
    <property type="match status" value="1"/>
</dbReference>
<evidence type="ECO:0000256" key="4">
    <source>
        <dbReference type="SAM" id="MobiDB-lite"/>
    </source>
</evidence>
<dbReference type="PANTHER" id="PTHR11364:SF27">
    <property type="entry name" value="SULFURTRANSFERASE"/>
    <property type="match status" value="1"/>
</dbReference>
<sequence>MGPLVTPDQLAAAQNVRILDATWFLPEHGRDARAEHAAAHIPGTLFLDLPSLNGADGNLADPAAFAARMGALGVRESDAIVLYDNSPLHTSARAWWALRTMGARNIAILDGGLTAWTAAGHPTETGVSTPTPTVFTAKRDTAASRNLAQMRRATEQVVDARGPGRFTGTEPEPRAGVASGHIPGAINLPYARMFAADGTWKSPSDLAAAFADAGVDIDRPIVTTCGSGVTAANLVFALDLLDRDAPLYDGSWTEWGSDPTTPKELGA</sequence>
<keyword evidence="7" id="KW-1185">Reference proteome</keyword>
<dbReference type="Gene3D" id="3.40.250.10">
    <property type="entry name" value="Rhodanese-like domain"/>
    <property type="match status" value="2"/>
</dbReference>
<keyword evidence="1 3" id="KW-0808">Transferase</keyword>
<dbReference type="Pfam" id="PF00581">
    <property type="entry name" value="Rhodanese"/>
    <property type="match status" value="2"/>
</dbReference>
<evidence type="ECO:0000259" key="5">
    <source>
        <dbReference type="PROSITE" id="PS50206"/>
    </source>
</evidence>
<dbReference type="SUPFAM" id="SSF52821">
    <property type="entry name" value="Rhodanese/Cell cycle control phosphatase"/>
    <property type="match status" value="2"/>
</dbReference>
<evidence type="ECO:0000256" key="1">
    <source>
        <dbReference type="ARBA" id="ARBA00022679"/>
    </source>
</evidence>
<feature type="domain" description="Rhodanese" evidence="5">
    <location>
        <begin position="12"/>
        <end position="125"/>
    </location>
</feature>
<dbReference type="PROSITE" id="PS50206">
    <property type="entry name" value="RHODANESE_3"/>
    <property type="match status" value="2"/>
</dbReference>
<name>A0ABY4TX24_9SPHN</name>
<keyword evidence="2" id="KW-0677">Repeat</keyword>
<dbReference type="InterPro" id="IPR045078">
    <property type="entry name" value="TST/MPST-like"/>
</dbReference>
<gene>
    <name evidence="6" type="ORF">M9980_00270</name>
</gene>
<dbReference type="PANTHER" id="PTHR11364">
    <property type="entry name" value="THIOSULFATE SULFERTANSFERASE"/>
    <property type="match status" value="1"/>
</dbReference>
<evidence type="ECO:0000256" key="3">
    <source>
        <dbReference type="RuleBase" id="RU000507"/>
    </source>
</evidence>